<keyword evidence="3" id="KW-1185">Reference proteome</keyword>
<dbReference type="Gene3D" id="3.90.550.10">
    <property type="entry name" value="Spore Coat Polysaccharide Biosynthesis Protein SpsA, Chain A"/>
    <property type="match status" value="1"/>
</dbReference>
<dbReference type="PANTHER" id="PTHR22916">
    <property type="entry name" value="GLYCOSYLTRANSFERASE"/>
    <property type="match status" value="1"/>
</dbReference>
<comment type="caution">
    <text evidence="2">The sequence shown here is derived from an EMBL/GenBank/DDBJ whole genome shotgun (WGS) entry which is preliminary data.</text>
</comment>
<proteinExistence type="predicted"/>
<dbReference type="InterPro" id="IPR029044">
    <property type="entry name" value="Nucleotide-diphossugar_trans"/>
</dbReference>
<protein>
    <submittedName>
        <fullName evidence="2">Glycosyltransferase</fullName>
    </submittedName>
</protein>
<accession>A0A4S3B1S5</accession>
<keyword evidence="2" id="KW-0808">Transferase</keyword>
<organism evidence="2 3">
    <name type="scientific">Vagococcus silagei</name>
    <dbReference type="NCBI Taxonomy" id="2508885"/>
    <lineage>
        <taxon>Bacteria</taxon>
        <taxon>Bacillati</taxon>
        <taxon>Bacillota</taxon>
        <taxon>Bacilli</taxon>
        <taxon>Lactobacillales</taxon>
        <taxon>Enterococcaceae</taxon>
        <taxon>Vagococcus</taxon>
    </lineage>
</organism>
<sequence>MKKLLSIIVPCYNSEDYMTRCVESLLVGGEAVEIIIVNDGSSDGTSHIADQLQVKYPTIIKVVHQENGGHGQAINAGLIEASGLYLKVVDSDDWVDPEAYATILAFLEAHQDEEMMDMVISNYVYEKQGVKHKKVMEYRSILPINKEFSWNTVQFPIGKYLLMHSVIYRTSLLKEANIKLPKHTFYVDNLYVFKPLPLVNRMYYLDVDFYRYYIGRDDQSVNETVMISRIDQQLFVNQEMIRYFSTLENLDSNLELYMVRYIEIITAVSSILLLKEGSSENLVKKDQLWRFIETTNSDLYNTLRHGIFGHALHLPGKLGRKTAVRIYRTAQKIYGFN</sequence>
<dbReference type="OrthoDB" id="396512at2"/>
<dbReference type="InterPro" id="IPR001173">
    <property type="entry name" value="Glyco_trans_2-like"/>
</dbReference>
<gene>
    <name evidence="2" type="ORF">ESZ54_08520</name>
</gene>
<reference evidence="2 3" key="1">
    <citation type="submission" date="2019-01" db="EMBL/GenBank/DDBJ databases">
        <title>Vagococcus silagei sp. nov. isolated from brewer's grain.</title>
        <authorList>
            <person name="Guu J.-R."/>
        </authorList>
    </citation>
    <scope>NUCLEOTIDE SEQUENCE [LARGE SCALE GENOMIC DNA]</scope>
    <source>
        <strain evidence="2 3">2B-2</strain>
    </source>
</reference>
<feature type="domain" description="Glycosyltransferase 2-like" evidence="1">
    <location>
        <begin position="6"/>
        <end position="163"/>
    </location>
</feature>
<dbReference type="SUPFAM" id="SSF53448">
    <property type="entry name" value="Nucleotide-diphospho-sugar transferases"/>
    <property type="match status" value="1"/>
</dbReference>
<dbReference type="GO" id="GO:0016758">
    <property type="term" value="F:hexosyltransferase activity"/>
    <property type="evidence" value="ECO:0007669"/>
    <property type="project" value="UniProtKB-ARBA"/>
</dbReference>
<dbReference type="AlphaFoldDB" id="A0A4S3B1S5"/>
<dbReference type="EMBL" id="SDGV01000017">
    <property type="protein sequence ID" value="THB61001.1"/>
    <property type="molecule type" value="Genomic_DNA"/>
</dbReference>
<dbReference type="CDD" id="cd00761">
    <property type="entry name" value="Glyco_tranf_GTA_type"/>
    <property type="match status" value="1"/>
</dbReference>
<evidence type="ECO:0000259" key="1">
    <source>
        <dbReference type="Pfam" id="PF00535"/>
    </source>
</evidence>
<evidence type="ECO:0000313" key="3">
    <source>
        <dbReference type="Proteomes" id="UP000310506"/>
    </source>
</evidence>
<dbReference type="Proteomes" id="UP000310506">
    <property type="component" value="Unassembled WGS sequence"/>
</dbReference>
<dbReference type="RefSeq" id="WP_136137246.1">
    <property type="nucleotide sequence ID" value="NZ_SDGV01000017.1"/>
</dbReference>
<dbReference type="Pfam" id="PF00535">
    <property type="entry name" value="Glycos_transf_2"/>
    <property type="match status" value="1"/>
</dbReference>
<dbReference type="PANTHER" id="PTHR22916:SF3">
    <property type="entry name" value="UDP-GLCNAC:BETAGAL BETA-1,3-N-ACETYLGLUCOSAMINYLTRANSFERASE-LIKE PROTEIN 1"/>
    <property type="match status" value="1"/>
</dbReference>
<name>A0A4S3B1S5_9ENTE</name>
<evidence type="ECO:0000313" key="2">
    <source>
        <dbReference type="EMBL" id="THB61001.1"/>
    </source>
</evidence>